<evidence type="ECO:0000259" key="4">
    <source>
        <dbReference type="Pfam" id="PF13614"/>
    </source>
</evidence>
<dbReference type="AlphaFoldDB" id="A0A255EGQ7"/>
<evidence type="ECO:0000256" key="2">
    <source>
        <dbReference type="ARBA" id="ARBA00059092"/>
    </source>
</evidence>
<dbReference type="InterPro" id="IPR027417">
    <property type="entry name" value="P-loop_NTPase"/>
</dbReference>
<dbReference type="InterPro" id="IPR050678">
    <property type="entry name" value="DNA_Partitioning_ATPase"/>
</dbReference>
<proteinExistence type="inferred from homology"/>
<dbReference type="Pfam" id="PF13614">
    <property type="entry name" value="AAA_31"/>
    <property type="match status" value="1"/>
</dbReference>
<dbReference type="EMBL" id="NMVI01000003">
    <property type="protein sequence ID" value="OYN90717.1"/>
    <property type="molecule type" value="Genomic_DNA"/>
</dbReference>
<organism evidence="5 6">
    <name type="scientific">Parenemella sanctibonifatiensis</name>
    <dbReference type="NCBI Taxonomy" id="2016505"/>
    <lineage>
        <taxon>Bacteria</taxon>
        <taxon>Bacillati</taxon>
        <taxon>Actinomycetota</taxon>
        <taxon>Actinomycetes</taxon>
        <taxon>Propionibacteriales</taxon>
        <taxon>Propionibacteriaceae</taxon>
        <taxon>Parenemella</taxon>
    </lineage>
</organism>
<evidence type="ECO:0000313" key="6">
    <source>
        <dbReference type="Proteomes" id="UP000216533"/>
    </source>
</evidence>
<dbReference type="InterPro" id="IPR025669">
    <property type="entry name" value="AAA_dom"/>
</dbReference>
<sequence length="306" mass="33190">MSRTGPRRAVFDESETPPTPPVEAPRATQGRRAGIGVSRETSTELKRPAKTRIIVVANQKGGVGKTTTSVNLAVALAQGGQRVLVVDVDPQGNASTALGAEHEEGVPGTYEVIVDRAKIADHVQRCEEADSLMVLPATIDLAGAEIQLVSLSARETRLQRALDEYLKDHPTDYVILDCPPSLGLLTLNALVAAREILIPIQCEYYALEGVSQLMRTINVVAGDLNPELELRTVVLTMYDARTNLSQQVATEVRRHFPRETLNAVIPRSVRISEAPSYGSSVLAYDPRSIGAKAYRAAAAEMTQQEW</sequence>
<dbReference type="SUPFAM" id="SSF52540">
    <property type="entry name" value="P-loop containing nucleoside triphosphate hydrolases"/>
    <property type="match status" value="1"/>
</dbReference>
<accession>A0A255EGQ7</accession>
<dbReference type="Proteomes" id="UP000216533">
    <property type="component" value="Unassembled WGS sequence"/>
</dbReference>
<reference evidence="5 6" key="1">
    <citation type="submission" date="2017-07" db="EMBL/GenBank/DDBJ databases">
        <title>Draft whole genome sequences of clinical Proprionibacteriaceae strains.</title>
        <authorList>
            <person name="Bernier A.-M."/>
            <person name="Bernard K."/>
            <person name="Domingo M.-C."/>
        </authorList>
    </citation>
    <scope>NUCLEOTIDE SEQUENCE [LARGE SCALE GENOMIC DNA]</scope>
    <source>
        <strain evidence="5 6">NML 160184</strain>
    </source>
</reference>
<evidence type="ECO:0000256" key="1">
    <source>
        <dbReference type="ARBA" id="ARBA00006976"/>
    </source>
</evidence>
<dbReference type="CDD" id="cd02042">
    <property type="entry name" value="ParAB_family"/>
    <property type="match status" value="1"/>
</dbReference>
<dbReference type="PANTHER" id="PTHR13696:SF52">
    <property type="entry name" value="PARA FAMILY PROTEIN CT_582"/>
    <property type="match status" value="1"/>
</dbReference>
<evidence type="ECO:0000313" key="5">
    <source>
        <dbReference type="EMBL" id="OYN90717.1"/>
    </source>
</evidence>
<feature type="domain" description="AAA" evidence="4">
    <location>
        <begin position="52"/>
        <end position="229"/>
    </location>
</feature>
<comment type="caution">
    <text evidence="5">The sequence shown here is derived from an EMBL/GenBank/DDBJ whole genome shotgun (WGS) entry which is preliminary data.</text>
</comment>
<evidence type="ECO:0000256" key="3">
    <source>
        <dbReference type="SAM" id="MobiDB-lite"/>
    </source>
</evidence>
<gene>
    <name evidence="5" type="ORF">CGZ92_00790</name>
</gene>
<dbReference type="Gene3D" id="3.40.50.300">
    <property type="entry name" value="P-loop containing nucleotide triphosphate hydrolases"/>
    <property type="match status" value="1"/>
</dbReference>
<dbReference type="PANTHER" id="PTHR13696">
    <property type="entry name" value="P-LOOP CONTAINING NUCLEOSIDE TRIPHOSPHATE HYDROLASE"/>
    <property type="match status" value="1"/>
</dbReference>
<dbReference type="RefSeq" id="WP_094449492.1">
    <property type="nucleotide sequence ID" value="NZ_NMVI01000003.1"/>
</dbReference>
<comment type="function">
    <text evidence="2">May play a role in septum formation.</text>
</comment>
<feature type="region of interest" description="Disordered" evidence="3">
    <location>
        <begin position="1"/>
        <end position="43"/>
    </location>
</feature>
<comment type="similarity">
    <text evidence="1">Belongs to the ParA family.</text>
</comment>
<dbReference type="FunFam" id="3.40.50.300:FF:000285">
    <property type="entry name" value="Sporulation initiation inhibitor Soj"/>
    <property type="match status" value="1"/>
</dbReference>
<protein>
    <submittedName>
        <fullName evidence="5">Chromosome partitioning protein</fullName>
    </submittedName>
</protein>
<name>A0A255EGQ7_9ACTN</name>